<dbReference type="AlphaFoldDB" id="A0A6J4MST5"/>
<gene>
    <name evidence="2" type="ORF">AVDCRST_MAG32-66</name>
</gene>
<feature type="compositionally biased region" description="Basic residues" evidence="1">
    <location>
        <begin position="57"/>
        <end position="71"/>
    </location>
</feature>
<proteinExistence type="predicted"/>
<accession>A0A6J4MST5</accession>
<reference evidence="2" key="1">
    <citation type="submission" date="2020-02" db="EMBL/GenBank/DDBJ databases">
        <authorList>
            <person name="Meier V. D."/>
        </authorList>
    </citation>
    <scope>NUCLEOTIDE SEQUENCE</scope>
    <source>
        <strain evidence="2">AVDCRST_MAG32</strain>
    </source>
</reference>
<evidence type="ECO:0000313" key="2">
    <source>
        <dbReference type="EMBL" id="CAA9366183.1"/>
    </source>
</evidence>
<feature type="region of interest" description="Disordered" evidence="1">
    <location>
        <begin position="1"/>
        <end position="129"/>
    </location>
</feature>
<sequence length="129" mass="14134">MPHHRPVRAGSASGSRFTRRRSRTERTGLGETEGPARRAPSQQHRGRDDEQEGQRSQPRHQHERRHHHRQAQRSPDEVPGDGAAGEHGVGLGHAVGSPPTGPTDGVADTMHGPRRLEPGDGARPWDVVE</sequence>
<name>A0A6J4MST5_9ACTN</name>
<dbReference type="EMBL" id="CADCUM010000001">
    <property type="protein sequence ID" value="CAA9366183.1"/>
    <property type="molecule type" value="Genomic_DNA"/>
</dbReference>
<evidence type="ECO:0000256" key="1">
    <source>
        <dbReference type="SAM" id="MobiDB-lite"/>
    </source>
</evidence>
<organism evidence="2">
    <name type="scientific">uncultured Nocardioides sp</name>
    <dbReference type="NCBI Taxonomy" id="198441"/>
    <lineage>
        <taxon>Bacteria</taxon>
        <taxon>Bacillati</taxon>
        <taxon>Actinomycetota</taxon>
        <taxon>Actinomycetes</taxon>
        <taxon>Propionibacteriales</taxon>
        <taxon>Nocardioidaceae</taxon>
        <taxon>Nocardioides</taxon>
        <taxon>environmental samples</taxon>
    </lineage>
</organism>
<protein>
    <submittedName>
        <fullName evidence="2">Uncharacterized protein</fullName>
    </submittedName>
</protein>
<feature type="compositionally biased region" description="Gly residues" evidence="1">
    <location>
        <begin position="82"/>
        <end position="93"/>
    </location>
</feature>